<dbReference type="Proteomes" id="UP000297776">
    <property type="component" value="Unassembled WGS sequence"/>
</dbReference>
<comment type="caution">
    <text evidence="3">The sequence shown here is derived from an EMBL/GenBank/DDBJ whole genome shotgun (WGS) entry which is preliminary data.</text>
</comment>
<evidence type="ECO:0000313" key="3">
    <source>
        <dbReference type="EMBL" id="TFE02134.1"/>
    </source>
</evidence>
<dbReference type="Pfam" id="PF00211">
    <property type="entry name" value="Guanylate_cyc"/>
    <property type="match status" value="1"/>
</dbReference>
<dbReference type="PANTHER" id="PTHR43081">
    <property type="entry name" value="ADENYLATE CYCLASE, TERMINAL-DIFFERENTIATION SPECIFIC-RELATED"/>
    <property type="match status" value="1"/>
</dbReference>
<dbReference type="PROSITE" id="PS50125">
    <property type="entry name" value="GUANYLATE_CYCLASE_2"/>
    <property type="match status" value="1"/>
</dbReference>
<dbReference type="SUPFAM" id="SSF55073">
    <property type="entry name" value="Nucleotide cyclase"/>
    <property type="match status" value="1"/>
</dbReference>
<dbReference type="EMBL" id="SORX01000003">
    <property type="protein sequence ID" value="TFE02134.1"/>
    <property type="molecule type" value="Genomic_DNA"/>
</dbReference>
<dbReference type="AlphaFoldDB" id="A0A4Y8LHD4"/>
<reference evidence="3 4" key="1">
    <citation type="submission" date="2019-03" db="EMBL/GenBank/DDBJ databases">
        <authorList>
            <person name="Yang Y."/>
        </authorList>
    </citation>
    <scope>NUCLEOTIDE SEQUENCE [LARGE SCALE GENOMIC DNA]</scope>
    <source>
        <strain evidence="3 4">ASL-1</strain>
    </source>
</reference>
<feature type="domain" description="Guanylate cyclase" evidence="2">
    <location>
        <begin position="433"/>
        <end position="550"/>
    </location>
</feature>
<dbReference type="OrthoDB" id="9801841at2"/>
<dbReference type="PANTHER" id="PTHR43081:SF19">
    <property type="entry name" value="PH-SENSITIVE ADENYLATE CYCLASE RV1264"/>
    <property type="match status" value="1"/>
</dbReference>
<dbReference type="GO" id="GO:0035556">
    <property type="term" value="P:intracellular signal transduction"/>
    <property type="evidence" value="ECO:0007669"/>
    <property type="project" value="InterPro"/>
</dbReference>
<name>A0A4Y8LHD4_9BACL</name>
<proteinExistence type="inferred from homology"/>
<dbReference type="InterPro" id="IPR001054">
    <property type="entry name" value="A/G_cyclase"/>
</dbReference>
<gene>
    <name evidence="3" type="ORF">E2626_06045</name>
</gene>
<dbReference type="CDD" id="cd07302">
    <property type="entry name" value="CHD"/>
    <property type="match status" value="1"/>
</dbReference>
<dbReference type="RefSeq" id="WP_134380839.1">
    <property type="nucleotide sequence ID" value="NZ_SORX01000003.1"/>
</dbReference>
<sequence length="615" mass="69520">MKEKQYVFKKEYPISRGKAWELLADTEHLNRVSGLFPVDFSDTAFKDQKMFRYAEAKALGIVPLKWREYPFEWVKEEVYSVERRYESGPIKQLLWEVALEDLVLSDGTLGTQVTGTARFTPANVLGLAAIPVVGLKSIKEIMNYLDKYIETNKDSGYEKLPVQASPKIDQDRLRRICENLSTLHSQPEQLKQLEDHLESAGDDEVLHMKPYVLADNWAFPRKEILSLFLNGVKEGLLLQEWHLMCPNCRVSKSTASSMKEVKDEVHCDLCGINYELSFDQYIEMQFSVHPSIRTAADQTYCLTGPAKSAHVLAQRRILPGEQAILKYPAVKGKTRIRLLKHNAVMTQENSAVKQTYHFDGEHWSSASAGISEDGGELTIANDAEEEIIVVYETIDWNHQSVTAAEITSLQLFRDLFSTEVLSPDQQIGIQSMTVLFSDLKASTALYEKEGDAAAYHQVNEHFRYLKKHISAHNGTIVKTIGDAIMAVFFHEEDAAMAALDIQTGIGQFNEEQQIDLSIKLGLNSGPVIAVNANDLLDYFGRTVNVAARIQQKSEGHDVVMVTRDFERMKELMKGYQFEVSLEETGLAGTEYMHQLVRIHDISRQISTNPTKEAIC</sequence>
<dbReference type="Gene3D" id="3.30.70.1230">
    <property type="entry name" value="Nucleotide cyclase"/>
    <property type="match status" value="1"/>
</dbReference>
<evidence type="ECO:0000259" key="2">
    <source>
        <dbReference type="PROSITE" id="PS50125"/>
    </source>
</evidence>
<dbReference type="SMART" id="SM00044">
    <property type="entry name" value="CYCc"/>
    <property type="match status" value="1"/>
</dbReference>
<dbReference type="GO" id="GO:0004016">
    <property type="term" value="F:adenylate cyclase activity"/>
    <property type="evidence" value="ECO:0007669"/>
    <property type="project" value="UniProtKB-ARBA"/>
</dbReference>
<dbReference type="GO" id="GO:0006171">
    <property type="term" value="P:cAMP biosynthetic process"/>
    <property type="evidence" value="ECO:0007669"/>
    <property type="project" value="TreeGrafter"/>
</dbReference>
<dbReference type="Pfam" id="PF19363">
    <property type="entry name" value="DUF5939"/>
    <property type="match status" value="1"/>
</dbReference>
<dbReference type="InterPro" id="IPR050697">
    <property type="entry name" value="Adenylyl/Guanylyl_Cyclase_3/4"/>
</dbReference>
<comment type="similarity">
    <text evidence="1">Belongs to the adenylyl cyclase class-3 family.</text>
</comment>
<evidence type="ECO:0000256" key="1">
    <source>
        <dbReference type="ARBA" id="ARBA00005381"/>
    </source>
</evidence>
<keyword evidence="4" id="KW-1185">Reference proteome</keyword>
<protein>
    <submittedName>
        <fullName evidence="3">Adenylate/guanylate cyclase domain-containing protein</fullName>
    </submittedName>
</protein>
<organism evidence="3 4">
    <name type="scientific">Jeotgalibacillus salarius</name>
    <dbReference type="NCBI Taxonomy" id="546023"/>
    <lineage>
        <taxon>Bacteria</taxon>
        <taxon>Bacillati</taxon>
        <taxon>Bacillota</taxon>
        <taxon>Bacilli</taxon>
        <taxon>Bacillales</taxon>
        <taxon>Caryophanaceae</taxon>
        <taxon>Jeotgalibacillus</taxon>
    </lineage>
</organism>
<evidence type="ECO:0000313" key="4">
    <source>
        <dbReference type="Proteomes" id="UP000297776"/>
    </source>
</evidence>
<dbReference type="InterPro" id="IPR029787">
    <property type="entry name" value="Nucleotide_cyclase"/>
</dbReference>
<accession>A0A4Y8LHD4</accession>
<dbReference type="InterPro" id="IPR045983">
    <property type="entry name" value="GUC-dom-containing_N"/>
</dbReference>